<name>A0ABS5F140_9PROT</name>
<evidence type="ECO:0000313" key="1">
    <source>
        <dbReference type="EMBL" id="MBR0666276.1"/>
    </source>
</evidence>
<keyword evidence="2" id="KW-1185">Reference proteome</keyword>
<reference evidence="2" key="1">
    <citation type="journal article" date="2021" name="Syst. Appl. Microbiol.">
        <title>Roseomonas hellenica sp. nov., isolated from roots of wild-growing Alkanna tinctoria.</title>
        <authorList>
            <person name="Rat A."/>
            <person name="Naranjo H.D."/>
            <person name="Lebbe L."/>
            <person name="Cnockaert M."/>
            <person name="Krigas N."/>
            <person name="Grigoriadou K."/>
            <person name="Maloupa E."/>
            <person name="Willems A."/>
        </authorList>
    </citation>
    <scope>NUCLEOTIDE SEQUENCE [LARGE SCALE GENOMIC DNA]</scope>
    <source>
        <strain evidence="2">LMG 31523</strain>
    </source>
</reference>
<sequence length="68" mass="7828">MPSLRSLQRRRDGVELWAIIPQRLDTDRSYVVRSPASVVAEEHFGDLGAAEEAFRRRLKDGAPHRRDN</sequence>
<organism evidence="1 2">
    <name type="scientific">Plastoroseomonas hellenica</name>
    <dbReference type="NCBI Taxonomy" id="2687306"/>
    <lineage>
        <taxon>Bacteria</taxon>
        <taxon>Pseudomonadati</taxon>
        <taxon>Pseudomonadota</taxon>
        <taxon>Alphaproteobacteria</taxon>
        <taxon>Acetobacterales</taxon>
        <taxon>Acetobacteraceae</taxon>
        <taxon>Plastoroseomonas</taxon>
    </lineage>
</organism>
<accession>A0ABS5F140</accession>
<comment type="caution">
    <text evidence="1">The sequence shown here is derived from an EMBL/GenBank/DDBJ whole genome shotgun (WGS) entry which is preliminary data.</text>
</comment>
<protein>
    <submittedName>
        <fullName evidence="1">Uncharacterized protein</fullName>
    </submittedName>
</protein>
<evidence type="ECO:0000313" key="2">
    <source>
        <dbReference type="Proteomes" id="UP001196870"/>
    </source>
</evidence>
<dbReference type="Proteomes" id="UP001196870">
    <property type="component" value="Unassembled WGS sequence"/>
</dbReference>
<dbReference type="EMBL" id="JAAGBB010000021">
    <property type="protein sequence ID" value="MBR0666276.1"/>
    <property type="molecule type" value="Genomic_DNA"/>
</dbReference>
<dbReference type="RefSeq" id="WP_211853949.1">
    <property type="nucleotide sequence ID" value="NZ_JAAGBB010000021.1"/>
</dbReference>
<gene>
    <name evidence="1" type="ORF">GXW71_18080</name>
</gene>
<proteinExistence type="predicted"/>